<reference evidence="2 3" key="1">
    <citation type="submission" date="2018-11" db="EMBL/GenBank/DDBJ databases">
        <title>Complete genome sequencing of the Actinobacteria Serinibacter sp. K3-2.</title>
        <authorList>
            <person name="Rakitin A.L."/>
            <person name="Beletsky A.V."/>
            <person name="Mardanov A.V."/>
            <person name="Ravin N.V."/>
            <person name="Gromova A.S."/>
            <person name="Filippova S.N."/>
            <person name="Gal'Chenko V.F."/>
        </authorList>
    </citation>
    <scope>NUCLEOTIDE SEQUENCE [LARGE SCALE GENOMIC DNA]</scope>
    <source>
        <strain evidence="2 3">K3-2</strain>
    </source>
</reference>
<evidence type="ECO:0000313" key="2">
    <source>
        <dbReference type="EMBL" id="TGO05744.1"/>
    </source>
</evidence>
<organism evidence="2 3">
    <name type="scientific">Serinibacter arcticus</name>
    <dbReference type="NCBI Taxonomy" id="1655435"/>
    <lineage>
        <taxon>Bacteria</taxon>
        <taxon>Bacillati</taxon>
        <taxon>Actinomycetota</taxon>
        <taxon>Actinomycetes</taxon>
        <taxon>Micrococcales</taxon>
        <taxon>Beutenbergiaceae</taxon>
        <taxon>Serinibacter</taxon>
    </lineage>
</organism>
<feature type="compositionally biased region" description="Polar residues" evidence="1">
    <location>
        <begin position="1"/>
        <end position="19"/>
    </location>
</feature>
<dbReference type="EMBL" id="RHPJ01000002">
    <property type="protein sequence ID" value="TGO05744.1"/>
    <property type="molecule type" value="Genomic_DNA"/>
</dbReference>
<gene>
    <name evidence="2" type="ORF">SERN_1748</name>
</gene>
<comment type="caution">
    <text evidence="2">The sequence shown here is derived from an EMBL/GenBank/DDBJ whole genome shotgun (WGS) entry which is preliminary data.</text>
</comment>
<dbReference type="RefSeq" id="WP_135849697.1">
    <property type="nucleotide sequence ID" value="NZ_RHPJ01000002.1"/>
</dbReference>
<sequence length="178" mass="19283">MHQNSPSTLVNLSPSGSMSTAATTAAHLAEDTGVGTSSLTFQQLPPVELEQIREEHHALGLRIGAALGMTTDWARTRWLAGPTRGTVLPQFFVRVPGAQPERATGELITRRLARHGWGGRLIADDGEFRIDARRRDARLVLDARDRTISLTITGTVLAIGPTQKLHLLAGAYEDDLDS</sequence>
<keyword evidence="3" id="KW-1185">Reference proteome</keyword>
<protein>
    <submittedName>
        <fullName evidence="2">Uncharacterized protein</fullName>
    </submittedName>
</protein>
<dbReference type="AlphaFoldDB" id="A0A4Z1E1D3"/>
<feature type="region of interest" description="Disordered" evidence="1">
    <location>
        <begin position="1"/>
        <end position="23"/>
    </location>
</feature>
<evidence type="ECO:0000256" key="1">
    <source>
        <dbReference type="SAM" id="MobiDB-lite"/>
    </source>
</evidence>
<name>A0A4Z1E1D3_9MICO</name>
<proteinExistence type="predicted"/>
<accession>A0A4Z1E1D3</accession>
<dbReference type="OrthoDB" id="5160265at2"/>
<evidence type="ECO:0000313" key="3">
    <source>
        <dbReference type="Proteomes" id="UP000297318"/>
    </source>
</evidence>
<dbReference type="Proteomes" id="UP000297318">
    <property type="component" value="Unassembled WGS sequence"/>
</dbReference>